<dbReference type="InterPro" id="IPR052050">
    <property type="entry name" value="SecEffector_AnkRepeat"/>
</dbReference>
<dbReference type="SUPFAM" id="SSF48403">
    <property type="entry name" value="Ankyrin repeat"/>
    <property type="match status" value="1"/>
</dbReference>
<name>A0A6A4ZG72_APHAT</name>
<dbReference type="AlphaFoldDB" id="A0A6A4ZG72"/>
<proteinExistence type="predicted"/>
<dbReference type="PANTHER" id="PTHR46586:SF3">
    <property type="entry name" value="ANKYRIN REPEAT-CONTAINING PROTEIN"/>
    <property type="match status" value="1"/>
</dbReference>
<dbReference type="InterPro" id="IPR036770">
    <property type="entry name" value="Ankyrin_rpt-contain_sf"/>
</dbReference>
<comment type="caution">
    <text evidence="1">The sequence shown here is derived from an EMBL/GenBank/DDBJ whole genome shotgun (WGS) entry which is preliminary data.</text>
</comment>
<dbReference type="Pfam" id="PF13637">
    <property type="entry name" value="Ank_4"/>
    <property type="match status" value="1"/>
</dbReference>
<dbReference type="EMBL" id="VJMI01017623">
    <property type="protein sequence ID" value="KAF0713113.1"/>
    <property type="molecule type" value="Genomic_DNA"/>
</dbReference>
<evidence type="ECO:0000313" key="2">
    <source>
        <dbReference type="Proteomes" id="UP000469452"/>
    </source>
</evidence>
<sequence length="397" mass="44156">MEMPSKKRSPWPKASLMSAVLFTQELMDAITAYQNGIYLVLRPFVGLTRDLLYLRDLLRSPTTMDNWLDINSVTFAFEPLHDVLEPWYEVHGTACVFKLFACLPRLRNVVIAHAAFSGNLAMLSMLPLDMLRQVRYLLLDLAAANGHMRVLKFLDAVVGHEGCTTFAMDVAAHRGDLDVVRYLHAYRNEGCSDQAIMDAAENGHLEVVQFLHTHYPLTAHSLTLALTAAAATNRLDVATYIVHELGSDGHGSTNEIDAAAYNGHLAMIKMLHQHNYGCTTNAMDDAAEDGQLEVVQWLHTHRTEGCTINAMGQAAENGHLETVQWLHTHRGEGCPDWTLQRAAYAEQWDVVKFLVTWQLGGDAKTVMEMAKQDSRDDIAVGLAVILDETSTLLLNGF</sequence>
<dbReference type="VEuPathDB" id="FungiDB:H257_05608"/>
<accession>A0A6A4ZG72</accession>
<organism evidence="1 2">
    <name type="scientific">Aphanomyces astaci</name>
    <name type="common">Crayfish plague agent</name>
    <dbReference type="NCBI Taxonomy" id="112090"/>
    <lineage>
        <taxon>Eukaryota</taxon>
        <taxon>Sar</taxon>
        <taxon>Stramenopiles</taxon>
        <taxon>Oomycota</taxon>
        <taxon>Saprolegniomycetes</taxon>
        <taxon>Saprolegniales</taxon>
        <taxon>Verrucalvaceae</taxon>
        <taxon>Aphanomyces</taxon>
    </lineage>
</organism>
<dbReference type="InterPro" id="IPR002110">
    <property type="entry name" value="Ankyrin_rpt"/>
</dbReference>
<dbReference type="Pfam" id="PF12796">
    <property type="entry name" value="Ank_2"/>
    <property type="match status" value="1"/>
</dbReference>
<dbReference type="Gene3D" id="1.25.40.20">
    <property type="entry name" value="Ankyrin repeat-containing domain"/>
    <property type="match status" value="2"/>
</dbReference>
<dbReference type="Proteomes" id="UP000469452">
    <property type="component" value="Unassembled WGS sequence"/>
</dbReference>
<gene>
    <name evidence="1" type="ORF">AaE_011862</name>
</gene>
<reference evidence="1 2" key="1">
    <citation type="submission" date="2019-06" db="EMBL/GenBank/DDBJ databases">
        <title>Genomics analysis of Aphanomyces spp. identifies a new class of oomycete effector associated with host adaptation.</title>
        <authorList>
            <person name="Gaulin E."/>
        </authorList>
    </citation>
    <scope>NUCLEOTIDE SEQUENCE [LARGE SCALE GENOMIC DNA]</scope>
    <source>
        <strain evidence="1 2">E</strain>
    </source>
</reference>
<evidence type="ECO:0000313" key="1">
    <source>
        <dbReference type="EMBL" id="KAF0713113.1"/>
    </source>
</evidence>
<protein>
    <submittedName>
        <fullName evidence="1">Uncharacterized protein</fullName>
    </submittedName>
</protein>
<dbReference type="PANTHER" id="PTHR46586">
    <property type="entry name" value="ANKYRIN REPEAT-CONTAINING PROTEIN"/>
    <property type="match status" value="1"/>
</dbReference>